<dbReference type="PANTHER" id="PTHR36832:SF1">
    <property type="entry name" value="SLR1174 PROTEIN"/>
    <property type="match status" value="1"/>
</dbReference>
<sequence length="111" mass="13043">MFFSLMLLLGMMAFWLVELWPLRSFVTACYLLFGGRYFPLSHLPIKIYQIVQYNPFSLVTDVPARFLTVGLTTSELMQYLLVTLLWLLVFLYLYKIMLKLGLRLYEGVESV</sequence>
<dbReference type="EMBL" id="AZFT01000049">
    <property type="protein sequence ID" value="KRL84599.1"/>
    <property type="molecule type" value="Genomic_DNA"/>
</dbReference>
<evidence type="ECO:0008006" key="4">
    <source>
        <dbReference type="Google" id="ProtNLM"/>
    </source>
</evidence>
<dbReference type="Pfam" id="PF06182">
    <property type="entry name" value="ABC2_membrane_6"/>
    <property type="match status" value="1"/>
</dbReference>
<proteinExistence type="predicted"/>
<feature type="transmembrane region" description="Helical" evidence="1">
    <location>
        <begin position="76"/>
        <end position="94"/>
    </location>
</feature>
<accession>A0A0R1TTI1</accession>
<keyword evidence="1" id="KW-0472">Membrane</keyword>
<evidence type="ECO:0000313" key="2">
    <source>
        <dbReference type="EMBL" id="KRL84599.1"/>
    </source>
</evidence>
<protein>
    <recommendedName>
        <fullName evidence="4">ABC-2 type transporter domain-containing protein</fullName>
    </recommendedName>
</protein>
<gene>
    <name evidence="2" type="ORF">FC32_GL000495</name>
</gene>
<dbReference type="PANTHER" id="PTHR36832">
    <property type="entry name" value="SLR1174 PROTEIN-RELATED"/>
    <property type="match status" value="1"/>
</dbReference>
<reference evidence="2 3" key="1">
    <citation type="journal article" date="2015" name="Genome Announc.">
        <title>Expanding the biotechnology potential of lactobacilli through comparative genomics of 213 strains and associated genera.</title>
        <authorList>
            <person name="Sun Z."/>
            <person name="Harris H.M."/>
            <person name="McCann A."/>
            <person name="Guo C."/>
            <person name="Argimon S."/>
            <person name="Zhang W."/>
            <person name="Yang X."/>
            <person name="Jeffery I.B."/>
            <person name="Cooney J.C."/>
            <person name="Kagawa T.F."/>
            <person name="Liu W."/>
            <person name="Song Y."/>
            <person name="Salvetti E."/>
            <person name="Wrobel A."/>
            <person name="Rasinkangas P."/>
            <person name="Parkhill J."/>
            <person name="Rea M.C."/>
            <person name="O'Sullivan O."/>
            <person name="Ritari J."/>
            <person name="Douillard F.P."/>
            <person name="Paul Ross R."/>
            <person name="Yang R."/>
            <person name="Briner A.E."/>
            <person name="Felis G.E."/>
            <person name="de Vos W.M."/>
            <person name="Barrangou R."/>
            <person name="Klaenhammer T.R."/>
            <person name="Caufield P.W."/>
            <person name="Cui Y."/>
            <person name="Zhang H."/>
            <person name="O'Toole P.W."/>
        </authorList>
    </citation>
    <scope>NUCLEOTIDE SEQUENCE [LARGE SCALE GENOMIC DNA]</scope>
    <source>
        <strain evidence="2 3">DSM 16634</strain>
    </source>
</reference>
<dbReference type="Proteomes" id="UP000051324">
    <property type="component" value="Unassembled WGS sequence"/>
</dbReference>
<keyword evidence="1" id="KW-1133">Transmembrane helix</keyword>
<dbReference type="InterPro" id="IPR010390">
    <property type="entry name" value="ABC-2_transporter-like"/>
</dbReference>
<dbReference type="STRING" id="1423724.FC32_GL000495"/>
<dbReference type="eggNOG" id="COG4587">
    <property type="taxonomic scope" value="Bacteria"/>
</dbReference>
<keyword evidence="3" id="KW-1185">Reference proteome</keyword>
<evidence type="ECO:0000256" key="1">
    <source>
        <dbReference type="SAM" id="Phobius"/>
    </source>
</evidence>
<evidence type="ECO:0000313" key="3">
    <source>
        <dbReference type="Proteomes" id="UP000051324"/>
    </source>
</evidence>
<organism evidence="2 3">
    <name type="scientific">Ligilactobacillus apodemi DSM 16634 = JCM 16172</name>
    <dbReference type="NCBI Taxonomy" id="1423724"/>
    <lineage>
        <taxon>Bacteria</taxon>
        <taxon>Bacillati</taxon>
        <taxon>Bacillota</taxon>
        <taxon>Bacilli</taxon>
        <taxon>Lactobacillales</taxon>
        <taxon>Lactobacillaceae</taxon>
        <taxon>Ligilactobacillus</taxon>
    </lineage>
</organism>
<dbReference type="PATRIC" id="fig|1423724.4.peg.520"/>
<keyword evidence="1" id="KW-0812">Transmembrane</keyword>
<comment type="caution">
    <text evidence="2">The sequence shown here is derived from an EMBL/GenBank/DDBJ whole genome shotgun (WGS) entry which is preliminary data.</text>
</comment>
<name>A0A0R1TTI1_9LACO</name>
<dbReference type="AlphaFoldDB" id="A0A0R1TTI1"/>